<evidence type="ECO:0000256" key="9">
    <source>
        <dbReference type="SAM" id="MobiDB-lite"/>
    </source>
</evidence>
<dbReference type="SUPFAM" id="SSF56112">
    <property type="entry name" value="Protein kinase-like (PK-like)"/>
    <property type="match status" value="1"/>
</dbReference>
<keyword evidence="4" id="KW-0547">Nucleotide-binding</keyword>
<dbReference type="InterPro" id="IPR050660">
    <property type="entry name" value="NEK_Ser/Thr_kinase"/>
</dbReference>
<dbReference type="EC" id="2.7.11.1" evidence="1"/>
<dbReference type="Gene3D" id="1.10.510.10">
    <property type="entry name" value="Transferase(Phosphotransferase) domain 1"/>
    <property type="match status" value="1"/>
</dbReference>
<keyword evidence="12" id="KW-1185">Reference proteome</keyword>
<dbReference type="GO" id="GO:0005634">
    <property type="term" value="C:nucleus"/>
    <property type="evidence" value="ECO:0007669"/>
    <property type="project" value="TreeGrafter"/>
</dbReference>
<sequence length="388" mass="44324">MGFCKKTQISSTNHASKSENTGSCSNPDLDTIDPAYDFPNDYRMLRVIGSGSEGSVATYINIPSNTIVAVKAIAKKGKIPREPNILKDLPHHESIIRMYGYHSGHSTSRFGAMILEYCPEGDLFDFNQKKFPETRSIFAEGFMWSILRQLASATAFLHEGVGCKNSHQIKNWRPIVHRDIKLENILISDLGTKPDFSDIKIKLCDFGLSAFYNPEACTLPSLWGTCIYWPPEQTWEERLATPAGDVWAIGCVIHEFAHNFLPVEDPVWYRETMMQVLDVEGIERKLKGAASLYWNANAPRHPLPINVEPQHHAPDRRRLRPAPKYSDRLNKCMLMALEMDVKNRATAAALLREVEENEAVFYDEEIERDWVIEMDWETETEDEEDEED</sequence>
<evidence type="ECO:0000313" key="12">
    <source>
        <dbReference type="Proteomes" id="UP000244855"/>
    </source>
</evidence>
<dbReference type="CDD" id="cd00180">
    <property type="entry name" value="PKc"/>
    <property type="match status" value="1"/>
</dbReference>
<dbReference type="AlphaFoldDB" id="A0A2V1E4H0"/>
<accession>A0A2V1E4H0</accession>
<dbReference type="InterPro" id="IPR008271">
    <property type="entry name" value="Ser/Thr_kinase_AS"/>
</dbReference>
<dbReference type="OrthoDB" id="310217at2759"/>
<protein>
    <recommendedName>
        <fullName evidence="1">non-specific serine/threonine protein kinase</fullName>
        <ecNumber evidence="1">2.7.11.1</ecNumber>
    </recommendedName>
</protein>
<evidence type="ECO:0000256" key="7">
    <source>
        <dbReference type="ARBA" id="ARBA00047899"/>
    </source>
</evidence>
<keyword evidence="5 11" id="KW-0418">Kinase</keyword>
<organism evidence="11 12">
    <name type="scientific">Periconia macrospinosa</name>
    <dbReference type="NCBI Taxonomy" id="97972"/>
    <lineage>
        <taxon>Eukaryota</taxon>
        <taxon>Fungi</taxon>
        <taxon>Dikarya</taxon>
        <taxon>Ascomycota</taxon>
        <taxon>Pezizomycotina</taxon>
        <taxon>Dothideomycetes</taxon>
        <taxon>Pleosporomycetidae</taxon>
        <taxon>Pleosporales</taxon>
        <taxon>Massarineae</taxon>
        <taxon>Periconiaceae</taxon>
        <taxon>Periconia</taxon>
    </lineage>
</organism>
<dbReference type="GO" id="GO:0005524">
    <property type="term" value="F:ATP binding"/>
    <property type="evidence" value="ECO:0007669"/>
    <property type="project" value="UniProtKB-KW"/>
</dbReference>
<feature type="region of interest" description="Disordered" evidence="9">
    <location>
        <begin position="1"/>
        <end position="28"/>
    </location>
</feature>
<dbReference type="PANTHER" id="PTHR43671">
    <property type="entry name" value="SERINE/THREONINE-PROTEIN KINASE NEK"/>
    <property type="match status" value="1"/>
</dbReference>
<dbReference type="Proteomes" id="UP000244855">
    <property type="component" value="Unassembled WGS sequence"/>
</dbReference>
<comment type="catalytic activity">
    <reaction evidence="8">
        <text>L-seryl-[protein] + ATP = O-phospho-L-seryl-[protein] + ADP + H(+)</text>
        <dbReference type="Rhea" id="RHEA:17989"/>
        <dbReference type="Rhea" id="RHEA-COMP:9863"/>
        <dbReference type="Rhea" id="RHEA-COMP:11604"/>
        <dbReference type="ChEBI" id="CHEBI:15378"/>
        <dbReference type="ChEBI" id="CHEBI:29999"/>
        <dbReference type="ChEBI" id="CHEBI:30616"/>
        <dbReference type="ChEBI" id="CHEBI:83421"/>
        <dbReference type="ChEBI" id="CHEBI:456216"/>
        <dbReference type="EC" id="2.7.11.1"/>
    </reaction>
</comment>
<dbReference type="Gene3D" id="3.30.200.20">
    <property type="entry name" value="Phosphorylase Kinase, domain 1"/>
    <property type="match status" value="1"/>
</dbReference>
<keyword evidence="3" id="KW-0808">Transferase</keyword>
<evidence type="ECO:0000313" key="11">
    <source>
        <dbReference type="EMBL" id="PVI05473.1"/>
    </source>
</evidence>
<evidence type="ECO:0000259" key="10">
    <source>
        <dbReference type="PROSITE" id="PS50011"/>
    </source>
</evidence>
<evidence type="ECO:0000256" key="3">
    <source>
        <dbReference type="ARBA" id="ARBA00022679"/>
    </source>
</evidence>
<evidence type="ECO:0000256" key="8">
    <source>
        <dbReference type="ARBA" id="ARBA00048679"/>
    </source>
</evidence>
<keyword evidence="2" id="KW-0723">Serine/threonine-protein kinase</keyword>
<gene>
    <name evidence="11" type="ORF">DM02DRAFT_516780</name>
</gene>
<evidence type="ECO:0000256" key="5">
    <source>
        <dbReference type="ARBA" id="ARBA00022777"/>
    </source>
</evidence>
<dbReference type="GO" id="GO:0004674">
    <property type="term" value="F:protein serine/threonine kinase activity"/>
    <property type="evidence" value="ECO:0007669"/>
    <property type="project" value="UniProtKB-KW"/>
</dbReference>
<keyword evidence="6" id="KW-0067">ATP-binding</keyword>
<dbReference type="Pfam" id="PF00069">
    <property type="entry name" value="Pkinase"/>
    <property type="match status" value="1"/>
</dbReference>
<evidence type="ECO:0000256" key="4">
    <source>
        <dbReference type="ARBA" id="ARBA00022741"/>
    </source>
</evidence>
<dbReference type="PROSITE" id="PS50011">
    <property type="entry name" value="PROTEIN_KINASE_DOM"/>
    <property type="match status" value="1"/>
</dbReference>
<feature type="domain" description="Protein kinase" evidence="10">
    <location>
        <begin position="42"/>
        <end position="361"/>
    </location>
</feature>
<feature type="compositionally biased region" description="Polar residues" evidence="9">
    <location>
        <begin position="7"/>
        <end position="28"/>
    </location>
</feature>
<evidence type="ECO:0000256" key="1">
    <source>
        <dbReference type="ARBA" id="ARBA00012513"/>
    </source>
</evidence>
<comment type="catalytic activity">
    <reaction evidence="7">
        <text>L-threonyl-[protein] + ATP = O-phospho-L-threonyl-[protein] + ADP + H(+)</text>
        <dbReference type="Rhea" id="RHEA:46608"/>
        <dbReference type="Rhea" id="RHEA-COMP:11060"/>
        <dbReference type="Rhea" id="RHEA-COMP:11605"/>
        <dbReference type="ChEBI" id="CHEBI:15378"/>
        <dbReference type="ChEBI" id="CHEBI:30013"/>
        <dbReference type="ChEBI" id="CHEBI:30616"/>
        <dbReference type="ChEBI" id="CHEBI:61977"/>
        <dbReference type="ChEBI" id="CHEBI:456216"/>
        <dbReference type="EC" id="2.7.11.1"/>
    </reaction>
</comment>
<name>A0A2V1E4H0_9PLEO</name>
<dbReference type="PANTHER" id="PTHR43671:SF98">
    <property type="entry name" value="SERINE_THREONINE-PROTEIN KINASE NEK11"/>
    <property type="match status" value="1"/>
</dbReference>
<dbReference type="InterPro" id="IPR011009">
    <property type="entry name" value="Kinase-like_dom_sf"/>
</dbReference>
<evidence type="ECO:0000256" key="2">
    <source>
        <dbReference type="ARBA" id="ARBA00022527"/>
    </source>
</evidence>
<proteinExistence type="predicted"/>
<dbReference type="EMBL" id="KZ805314">
    <property type="protein sequence ID" value="PVI05473.1"/>
    <property type="molecule type" value="Genomic_DNA"/>
</dbReference>
<dbReference type="PROSITE" id="PS00108">
    <property type="entry name" value="PROTEIN_KINASE_ST"/>
    <property type="match status" value="1"/>
</dbReference>
<dbReference type="SMART" id="SM00220">
    <property type="entry name" value="S_TKc"/>
    <property type="match status" value="1"/>
</dbReference>
<evidence type="ECO:0000256" key="6">
    <source>
        <dbReference type="ARBA" id="ARBA00022840"/>
    </source>
</evidence>
<reference evidence="11 12" key="1">
    <citation type="journal article" date="2018" name="Sci. Rep.">
        <title>Comparative genomics provides insights into the lifestyle and reveals functional heterogeneity of dark septate endophytic fungi.</title>
        <authorList>
            <person name="Knapp D.G."/>
            <person name="Nemeth J.B."/>
            <person name="Barry K."/>
            <person name="Hainaut M."/>
            <person name="Henrissat B."/>
            <person name="Johnson J."/>
            <person name="Kuo A."/>
            <person name="Lim J.H.P."/>
            <person name="Lipzen A."/>
            <person name="Nolan M."/>
            <person name="Ohm R.A."/>
            <person name="Tamas L."/>
            <person name="Grigoriev I.V."/>
            <person name="Spatafora J.W."/>
            <person name="Nagy L.G."/>
            <person name="Kovacs G.M."/>
        </authorList>
    </citation>
    <scope>NUCLEOTIDE SEQUENCE [LARGE SCALE GENOMIC DNA]</scope>
    <source>
        <strain evidence="11 12">DSE2036</strain>
    </source>
</reference>
<dbReference type="InterPro" id="IPR000719">
    <property type="entry name" value="Prot_kinase_dom"/>
</dbReference>
<dbReference type="STRING" id="97972.A0A2V1E4H0"/>